<dbReference type="InterPro" id="IPR053181">
    <property type="entry name" value="EcdB-like_regulator"/>
</dbReference>
<dbReference type="InterPro" id="IPR007219">
    <property type="entry name" value="XnlR_reg_dom"/>
</dbReference>
<feature type="region of interest" description="Disordered" evidence="3">
    <location>
        <begin position="1"/>
        <end position="58"/>
    </location>
</feature>
<reference evidence="5 6" key="1">
    <citation type="submission" date="2017-06" db="EMBL/GenBank/DDBJ databases">
        <title>Cmopartive genomic analysis of Ambrosia Fusariam Clade fungi.</title>
        <authorList>
            <person name="Stajich J.E."/>
            <person name="Carrillo J."/>
            <person name="Kijimoto T."/>
            <person name="Eskalen A."/>
            <person name="O'Donnell K."/>
            <person name="Kasson M."/>
        </authorList>
    </citation>
    <scope>NUCLEOTIDE SEQUENCE [LARGE SCALE GENOMIC DNA]</scope>
    <source>
        <strain evidence="5 6">NRRL 20438</strain>
    </source>
</reference>
<evidence type="ECO:0000313" key="6">
    <source>
        <dbReference type="Proteomes" id="UP000288429"/>
    </source>
</evidence>
<name>A0A428T092_9HYPO</name>
<dbReference type="PROSITE" id="PS00463">
    <property type="entry name" value="ZN2_CY6_FUNGAL_1"/>
    <property type="match status" value="1"/>
</dbReference>
<dbReference type="EMBL" id="NIZV01000297">
    <property type="protein sequence ID" value="RSL95482.1"/>
    <property type="molecule type" value="Genomic_DNA"/>
</dbReference>
<dbReference type="CDD" id="cd12148">
    <property type="entry name" value="fungal_TF_MHR"/>
    <property type="match status" value="2"/>
</dbReference>
<keyword evidence="1" id="KW-0479">Metal-binding</keyword>
<dbReference type="GO" id="GO:0000981">
    <property type="term" value="F:DNA-binding transcription factor activity, RNA polymerase II-specific"/>
    <property type="evidence" value="ECO:0007669"/>
    <property type="project" value="InterPro"/>
</dbReference>
<feature type="domain" description="Zn(2)-C6 fungal-type" evidence="4">
    <location>
        <begin position="67"/>
        <end position="97"/>
    </location>
</feature>
<protein>
    <recommendedName>
        <fullName evidence="4">Zn(2)-C6 fungal-type domain-containing protein</fullName>
    </recommendedName>
</protein>
<feature type="compositionally biased region" description="Polar residues" evidence="3">
    <location>
        <begin position="7"/>
        <end position="19"/>
    </location>
</feature>
<dbReference type="SUPFAM" id="SSF57701">
    <property type="entry name" value="Zn2/Cys6 DNA-binding domain"/>
    <property type="match status" value="1"/>
</dbReference>
<dbReference type="PANTHER" id="PTHR47785">
    <property type="entry name" value="ZN(II)2CYS6 TRANSCRIPTION FACTOR (EUROFUNG)-RELATED-RELATED"/>
    <property type="match status" value="1"/>
</dbReference>
<dbReference type="SMART" id="SM00066">
    <property type="entry name" value="GAL4"/>
    <property type="match status" value="1"/>
</dbReference>
<accession>A0A428T092</accession>
<evidence type="ECO:0000256" key="1">
    <source>
        <dbReference type="ARBA" id="ARBA00022723"/>
    </source>
</evidence>
<feature type="region of interest" description="Disordered" evidence="3">
    <location>
        <begin position="594"/>
        <end position="634"/>
    </location>
</feature>
<dbReference type="GO" id="GO:0003677">
    <property type="term" value="F:DNA binding"/>
    <property type="evidence" value="ECO:0007669"/>
    <property type="project" value="InterPro"/>
</dbReference>
<dbReference type="SMART" id="SM00906">
    <property type="entry name" value="Fungal_trans"/>
    <property type="match status" value="2"/>
</dbReference>
<dbReference type="Pfam" id="PF00172">
    <property type="entry name" value="Zn_clus"/>
    <property type="match status" value="1"/>
</dbReference>
<dbReference type="InterPro" id="IPR036864">
    <property type="entry name" value="Zn2-C6_fun-type_DNA-bd_sf"/>
</dbReference>
<keyword evidence="2" id="KW-0539">Nucleus</keyword>
<dbReference type="PROSITE" id="PS50048">
    <property type="entry name" value="ZN2_CY6_FUNGAL_2"/>
    <property type="match status" value="1"/>
</dbReference>
<feature type="region of interest" description="Disordered" evidence="3">
    <location>
        <begin position="99"/>
        <end position="118"/>
    </location>
</feature>
<dbReference type="GO" id="GO:0006351">
    <property type="term" value="P:DNA-templated transcription"/>
    <property type="evidence" value="ECO:0007669"/>
    <property type="project" value="InterPro"/>
</dbReference>
<evidence type="ECO:0000313" key="5">
    <source>
        <dbReference type="EMBL" id="RSL95482.1"/>
    </source>
</evidence>
<dbReference type="CDD" id="cd00067">
    <property type="entry name" value="GAL4"/>
    <property type="match status" value="1"/>
</dbReference>
<dbReference type="GO" id="GO:0008270">
    <property type="term" value="F:zinc ion binding"/>
    <property type="evidence" value="ECO:0007669"/>
    <property type="project" value="InterPro"/>
</dbReference>
<organism evidence="5 6">
    <name type="scientific">Fusarium ambrosium</name>
    <dbReference type="NCBI Taxonomy" id="131363"/>
    <lineage>
        <taxon>Eukaryota</taxon>
        <taxon>Fungi</taxon>
        <taxon>Dikarya</taxon>
        <taxon>Ascomycota</taxon>
        <taxon>Pezizomycotina</taxon>
        <taxon>Sordariomycetes</taxon>
        <taxon>Hypocreomycetidae</taxon>
        <taxon>Hypocreales</taxon>
        <taxon>Nectriaceae</taxon>
        <taxon>Fusarium</taxon>
        <taxon>Fusarium solani species complex</taxon>
    </lineage>
</organism>
<dbReference type="PANTHER" id="PTHR47785:SF5">
    <property type="entry name" value="ZN(II)2CYS6 TRANSCRIPTION FACTOR (EUROFUNG)"/>
    <property type="match status" value="1"/>
</dbReference>
<proteinExistence type="predicted"/>
<keyword evidence="6" id="KW-1185">Reference proteome</keyword>
<evidence type="ECO:0000259" key="4">
    <source>
        <dbReference type="PROSITE" id="PS50048"/>
    </source>
</evidence>
<dbReference type="Gene3D" id="4.10.240.10">
    <property type="entry name" value="Zn(2)-C6 fungal-type DNA-binding domain"/>
    <property type="match status" value="1"/>
</dbReference>
<evidence type="ECO:0000256" key="2">
    <source>
        <dbReference type="ARBA" id="ARBA00023242"/>
    </source>
</evidence>
<dbReference type="AlphaFoldDB" id="A0A428T092"/>
<dbReference type="Proteomes" id="UP000288429">
    <property type="component" value="Unassembled WGS sequence"/>
</dbReference>
<dbReference type="InterPro" id="IPR001138">
    <property type="entry name" value="Zn2Cys6_DnaBD"/>
</dbReference>
<evidence type="ECO:0000256" key="3">
    <source>
        <dbReference type="SAM" id="MobiDB-lite"/>
    </source>
</evidence>
<dbReference type="Pfam" id="PF04082">
    <property type="entry name" value="Fungal_trans"/>
    <property type="match status" value="1"/>
</dbReference>
<comment type="caution">
    <text evidence="5">The sequence shown here is derived from an EMBL/GenBank/DDBJ whole genome shotgun (WGS) entry which is preliminary data.</text>
</comment>
<gene>
    <name evidence="5" type="ORF">CDV31_013879</name>
</gene>
<sequence>MAPDTPPLSNASAGSNHGQQALRIPSDLALILDDTGSTPTGSQDGPPAKKRSRTTIDYTHRKRVPVACQFCRLRKVKCDNARPSCGYCLRQRARCVYGENDSPQPPSPAGHDAESEGSDQKILARLDEIKDMIGRLQVASPAASDGGLTRLCQRFLTLFHPRNPILDGKWLMRFAKMADENGLQWDSASCLVLLASALGVTTQPWKKPPEIHTDTLLRAHDTAPFFENKTNAEAYFLAAKKRLGLLGDSLLDIQCLFLAFIYEKTYFRHLQAWFYLQQAATRLQVRLLKTGTRPWVTCDSSGPNDLHIEQRVFWSCFRAEREFLLEIDLPPSGLGDLSYPDPLPEPPLTFATLGADVETKALSPTNYDSRFEERGWCYYLAEISLRRTIDDTLQHLAEGGEKSWLSNPPQLIRQYHELEKQRSLWRFHLPTIVQFDDEQVPDNEFAFGLRGRFLEWNELLLRPVLYHVLHLPSDQTPLQECVELAEKAIHLCVQKIYEYQHTLRHGGSWFITRRIFAYACLILAAATQPERRIKLPVRWGSAIQVAIQALGFWSQDAADFPCSGPTAEAPTEEATKLGWQASCSYAPTSCRRTPQRRRIFPGTGRPSSQPRHQPSELSEPEPGPGPVSPRSQSPEAIQSRWDAVLCRPPVEPTPPAPTDVPFTLSFGPSKPVPELLAALPPDPVCEYLVTRYFATLSPLFHILHGPTFQKQYWDFLQNPQQADLSWLALLYAICGLTLKTVPPTDPGLSELWEDSSTPRDLSSLSLKCREAAMMCLSQDQFLVRHNLNTLEALLILIHTIANTEGAEYGWVLLGNALHIAIALRCHINGDASNFIERERRRRCWAGILILHTDQTLLYRDIDLSSLANMKASMPSDANDDEIQEHAILTSPAQASSRRITHMSLIRFHFQLFQLSTRVHSHVSGPNQLNEAALSPFDAEISEQQQQWDSLYLVNGARSILDTAGYAHWCILQTYAHQLYLLLHRPFHHSRSSCFRPESRDRCAQSGLALLDIHRQFFQLPRLKCYRWLVNGTISCNALHGAVALTSCLVDMPNDADFTEHLAVIDAAVVRLECLKRKSPACSHIYPILRCLQLRLSRASPPSPARELAESRFEDWVSNVDWFRPDAIDWDFWDGDFSTPQADDDLTATT</sequence>